<dbReference type="AlphaFoldDB" id="A0A645INH1"/>
<evidence type="ECO:0000313" key="1">
    <source>
        <dbReference type="EMBL" id="MPN48783.1"/>
    </source>
</evidence>
<comment type="caution">
    <text evidence="1">The sequence shown here is derived from an EMBL/GenBank/DDBJ whole genome shotgun (WGS) entry which is preliminary data.</text>
</comment>
<gene>
    <name evidence="1" type="ORF">SDC9_196395</name>
</gene>
<sequence length="121" mass="13204">MRAVLQQLFTGLVAIQRILIRLLFFRSQAAGGLVLLKQFQQRLQAGHFCLPLRDLLHQLLLAAHHLGVGANFKVSANPRGGANVTGNNILARNAATPHNFGDRPAHMQAFGTFDGAVHHII</sequence>
<name>A0A645INH1_9ZZZZ</name>
<protein>
    <submittedName>
        <fullName evidence="1">Uncharacterized protein</fullName>
    </submittedName>
</protein>
<accession>A0A645INH1</accession>
<reference evidence="1" key="1">
    <citation type="submission" date="2019-08" db="EMBL/GenBank/DDBJ databases">
        <authorList>
            <person name="Kucharzyk K."/>
            <person name="Murdoch R.W."/>
            <person name="Higgins S."/>
            <person name="Loffler F."/>
        </authorList>
    </citation>
    <scope>NUCLEOTIDE SEQUENCE</scope>
</reference>
<dbReference type="EMBL" id="VSSQ01111416">
    <property type="protein sequence ID" value="MPN48783.1"/>
    <property type="molecule type" value="Genomic_DNA"/>
</dbReference>
<organism evidence="1">
    <name type="scientific">bioreactor metagenome</name>
    <dbReference type="NCBI Taxonomy" id="1076179"/>
    <lineage>
        <taxon>unclassified sequences</taxon>
        <taxon>metagenomes</taxon>
        <taxon>ecological metagenomes</taxon>
    </lineage>
</organism>
<proteinExistence type="predicted"/>